<gene>
    <name evidence="2 5" type="primary">bshC</name>
    <name evidence="5" type="ORF">H2C83_02295</name>
</gene>
<dbReference type="InterPro" id="IPR011199">
    <property type="entry name" value="Bacillithiol_biosynth_BshC"/>
</dbReference>
<dbReference type="RefSeq" id="WP_181737370.1">
    <property type="nucleotide sequence ID" value="NZ_JACEOL010000006.1"/>
</dbReference>
<dbReference type="Pfam" id="PF24850">
    <property type="entry name" value="CC_BshC"/>
    <property type="match status" value="1"/>
</dbReference>
<dbReference type="InterPro" id="IPR055399">
    <property type="entry name" value="CC_BshC"/>
</dbReference>
<evidence type="ECO:0000256" key="1">
    <source>
        <dbReference type="ARBA" id="ARBA00022598"/>
    </source>
</evidence>
<evidence type="ECO:0000259" key="4">
    <source>
        <dbReference type="Pfam" id="PF24850"/>
    </source>
</evidence>
<organism evidence="5 6">
    <name type="scientific">Thermoactinomyces mirandus</name>
    <dbReference type="NCBI Taxonomy" id="2756294"/>
    <lineage>
        <taxon>Bacteria</taxon>
        <taxon>Bacillati</taxon>
        <taxon>Bacillota</taxon>
        <taxon>Bacilli</taxon>
        <taxon>Bacillales</taxon>
        <taxon>Thermoactinomycetaceae</taxon>
        <taxon>Thermoactinomyces</taxon>
    </lineage>
</organism>
<name>A0A7W1XQ21_9BACL</name>
<dbReference type="EC" id="6.-.-.-" evidence="2"/>
<protein>
    <recommendedName>
        <fullName evidence="2">Putative cysteine ligase BshC</fullName>
        <ecNumber evidence="2">6.-.-.-</ecNumber>
    </recommendedName>
</protein>
<dbReference type="PIRSF" id="PIRSF012535">
    <property type="entry name" value="UCP012535"/>
    <property type="match status" value="1"/>
</dbReference>
<keyword evidence="1 2" id="KW-0436">Ligase</keyword>
<dbReference type="NCBIfam" id="TIGR03998">
    <property type="entry name" value="thiol_BshC"/>
    <property type="match status" value="1"/>
</dbReference>
<feature type="domain" description="Bacillithiol biosynthesis BshC N-terminal Rossmann-like" evidence="3">
    <location>
        <begin position="1"/>
        <end position="382"/>
    </location>
</feature>
<evidence type="ECO:0000256" key="2">
    <source>
        <dbReference type="HAMAP-Rule" id="MF_01867"/>
    </source>
</evidence>
<comment type="caution">
    <text evidence="5">The sequence shown here is derived from an EMBL/GenBank/DDBJ whole genome shotgun (WGS) entry which is preliminary data.</text>
</comment>
<dbReference type="HAMAP" id="MF_01867">
    <property type="entry name" value="BshC"/>
    <property type="match status" value="1"/>
</dbReference>
<comment type="function">
    <text evidence="2">Involved in bacillithiol (BSH) biosynthesis. May catalyze the last step of the pathway, the addition of cysteine to glucosamine malate (GlcN-Mal) to generate BSH.</text>
</comment>
<feature type="domain" description="Bacillithiol biosynthesis BshC C-terminal coiled-coil" evidence="4">
    <location>
        <begin position="384"/>
        <end position="532"/>
    </location>
</feature>
<dbReference type="EMBL" id="JACEOL010000006">
    <property type="protein sequence ID" value="MBA4601173.1"/>
    <property type="molecule type" value="Genomic_DNA"/>
</dbReference>
<dbReference type="InterPro" id="IPR055398">
    <property type="entry name" value="Rossmann-like_BshC"/>
</dbReference>
<comment type="similarity">
    <text evidence="2">Belongs to the BshC family.</text>
</comment>
<keyword evidence="6" id="KW-1185">Reference proteome</keyword>
<dbReference type="GO" id="GO:0016874">
    <property type="term" value="F:ligase activity"/>
    <property type="evidence" value="ECO:0007669"/>
    <property type="project" value="UniProtKB-UniRule"/>
</dbReference>
<accession>A0A7W1XQ21</accession>
<proteinExistence type="inferred from homology"/>
<evidence type="ECO:0000259" key="3">
    <source>
        <dbReference type="Pfam" id="PF10079"/>
    </source>
</evidence>
<sequence length="546" mass="64568">MRLQEIALSRKSNLFDMYLHQPDFVHSFYAYNPWQEESVQKRARYLSQTGQAIKRTFLVEALRSFHRPELMHPEVERNLGRLEEDGSMVVIGGQQAGLLGGPLYTFYKAITIIRLARQAEEQLGRPVIPVFWIAGEDHDVEEVDHVWVQTGGGEPFKHRLVVEEQRKIPVSGRIIDRDVYGRWLDELAQIMPDRENKQTWLIQCKKWGESSLSWTRLFARVLHHFFGKYGLLLVDSNDENLRRIEIPFFNELICKSESIAQKTELAARQLREWGLDVPVDLKKNQGNLFIQADGERQHLFRENDDWVTKDRKNRWSENGLLKLVQEDPARFSNNVLTRPLMQEALFPVLFFVGGSGEIAYWSLLKEAFLEMNLQMPIIIPRMRVTVIDSRQEKRINEFFLNWRELDSPLRKKKEMWLDLQMPPDLTRVFDEAGKQMARAHRQLVNYLDQEIGMNMKEIGEKNRTKIMAQINYYHHFARRSLEEKHRASLQKWDQLINFVQPNDKPQERVYNMVWLWNEHGMEWIDFLINQPNLPIKGYGLPYILSI</sequence>
<evidence type="ECO:0000313" key="6">
    <source>
        <dbReference type="Proteomes" id="UP000538292"/>
    </source>
</evidence>
<dbReference type="Proteomes" id="UP000538292">
    <property type="component" value="Unassembled WGS sequence"/>
</dbReference>
<dbReference type="AlphaFoldDB" id="A0A7W1XQ21"/>
<reference evidence="5 6" key="1">
    <citation type="submission" date="2020-07" db="EMBL/GenBank/DDBJ databases">
        <title>Thermoactinomyces phylogeny.</title>
        <authorList>
            <person name="Dunlap C."/>
        </authorList>
    </citation>
    <scope>NUCLEOTIDE SEQUENCE [LARGE SCALE GENOMIC DNA]</scope>
    <source>
        <strain evidence="5 6">AMNI-1</strain>
    </source>
</reference>
<dbReference type="Pfam" id="PF10079">
    <property type="entry name" value="Rossmann-like_BshC"/>
    <property type="match status" value="1"/>
</dbReference>
<evidence type="ECO:0000313" key="5">
    <source>
        <dbReference type="EMBL" id="MBA4601173.1"/>
    </source>
</evidence>